<reference evidence="1 2" key="1">
    <citation type="submission" date="2016-07" db="EMBL/GenBank/DDBJ databases">
        <authorList>
            <person name="Yuval B."/>
        </authorList>
    </citation>
    <scope>NUCLEOTIDE SEQUENCE [LARGE SCALE GENOMIC DNA]</scope>
    <source>
        <strain evidence="1 2">IL</strain>
    </source>
</reference>
<evidence type="ECO:0000313" key="1">
    <source>
        <dbReference type="EMBL" id="OFC60926.1"/>
    </source>
</evidence>
<sequence>MYGEEKSDSLIVAAKLANNPLGSEPRETRNSHTCAGRRARKVCHRDCHACEKLRKKERFTASFHFLIAEALAPFPVKTQQNGGGLCHQ</sequence>
<dbReference type="EMBL" id="MAYS01000476">
    <property type="protein sequence ID" value="OFC60926.1"/>
    <property type="molecule type" value="Genomic_DNA"/>
</dbReference>
<protein>
    <submittedName>
        <fullName evidence="1">Uncharacterized protein</fullName>
    </submittedName>
</protein>
<comment type="caution">
    <text evidence="1">The sequence shown here is derived from an EMBL/GenBank/DDBJ whole genome shotgun (WGS) entry which is preliminary data.</text>
</comment>
<proteinExistence type="predicted"/>
<dbReference type="AlphaFoldDB" id="A0A1E7YWM2"/>
<accession>A0A1E7YWM2</accession>
<gene>
    <name evidence="1" type="ORF">BBW68_13940</name>
</gene>
<dbReference type="Proteomes" id="UP000243534">
    <property type="component" value="Unassembled WGS sequence"/>
</dbReference>
<evidence type="ECO:0000313" key="2">
    <source>
        <dbReference type="Proteomes" id="UP000243534"/>
    </source>
</evidence>
<organism evidence="1 2">
    <name type="scientific">Candidatus Erwinia dacicola</name>
    <dbReference type="NCBI Taxonomy" id="252393"/>
    <lineage>
        <taxon>Bacteria</taxon>
        <taxon>Pseudomonadati</taxon>
        <taxon>Pseudomonadota</taxon>
        <taxon>Gammaproteobacteria</taxon>
        <taxon>Enterobacterales</taxon>
        <taxon>Erwiniaceae</taxon>
        <taxon>Erwinia</taxon>
    </lineage>
</organism>
<name>A0A1E7YWM2_9GAMM</name>